<dbReference type="GO" id="GO:0008817">
    <property type="term" value="F:corrinoid adenosyltransferase activity"/>
    <property type="evidence" value="ECO:0007669"/>
    <property type="project" value="InterPro"/>
</dbReference>
<evidence type="ECO:0000313" key="1">
    <source>
        <dbReference type="EMBL" id="SJZ52127.1"/>
    </source>
</evidence>
<reference evidence="1 2" key="1">
    <citation type="submission" date="2017-02" db="EMBL/GenBank/DDBJ databases">
        <authorList>
            <person name="Peterson S.W."/>
        </authorList>
    </citation>
    <scope>NUCLEOTIDE SEQUENCE [LARGE SCALE GENOMIC DNA]</scope>
    <source>
        <strain evidence="1 2">ATCC 51222</strain>
    </source>
</reference>
<dbReference type="AlphaFoldDB" id="A0A1T4LC62"/>
<dbReference type="SUPFAM" id="SSF52540">
    <property type="entry name" value="P-loop containing nucleoside triphosphate hydrolases"/>
    <property type="match status" value="1"/>
</dbReference>
<dbReference type="Proteomes" id="UP000190657">
    <property type="component" value="Unassembled WGS sequence"/>
</dbReference>
<dbReference type="InterPro" id="IPR027417">
    <property type="entry name" value="P-loop_NTPase"/>
</dbReference>
<gene>
    <name evidence="1" type="ORF">SAMN02745114_00836</name>
</gene>
<sequence length="153" mass="17305">MIHYYYGYGKGKTCSAVGASMRAHGAGMSVLLVQFFKNDSSSELSVLPFEVYPSPHNLGFNPGDEYQSWVDEAVEYIKKSTADVIVLDEFSDLIPKFLSVDDMKTLFSNDREYIVTGHNKVDELCELADYVTFFQKEKHPYDSGVSARRGIEY</sequence>
<dbReference type="PANTHER" id="PTHR46638:SF1">
    <property type="entry name" value="CORRINOID ADENOSYLTRANSFERASE"/>
    <property type="match status" value="1"/>
</dbReference>
<accession>A0A1T4LC62</accession>
<dbReference type="RefSeq" id="WP_078768324.1">
    <property type="nucleotide sequence ID" value="NZ_FUWW01000007.1"/>
</dbReference>
<protein>
    <submittedName>
        <fullName evidence="1">Cob(I)alamin adenosyltransferase</fullName>
    </submittedName>
</protein>
<name>A0A1T4LC62_9FIRM</name>
<dbReference type="GO" id="GO:0005524">
    <property type="term" value="F:ATP binding"/>
    <property type="evidence" value="ECO:0007669"/>
    <property type="project" value="InterPro"/>
</dbReference>
<dbReference type="InterPro" id="IPR003724">
    <property type="entry name" value="CblAdoTrfase_CobA"/>
</dbReference>
<keyword evidence="2" id="KW-1185">Reference proteome</keyword>
<proteinExistence type="predicted"/>
<dbReference type="OrthoDB" id="9810309at2"/>
<evidence type="ECO:0000313" key="2">
    <source>
        <dbReference type="Proteomes" id="UP000190657"/>
    </source>
</evidence>
<dbReference type="STRING" id="290054.SAMN02745114_00836"/>
<dbReference type="GO" id="GO:0009236">
    <property type="term" value="P:cobalamin biosynthetic process"/>
    <property type="evidence" value="ECO:0007669"/>
    <property type="project" value="InterPro"/>
</dbReference>
<dbReference type="EMBL" id="FUWW01000007">
    <property type="protein sequence ID" value="SJZ52127.1"/>
    <property type="molecule type" value="Genomic_DNA"/>
</dbReference>
<keyword evidence="1" id="KW-0808">Transferase</keyword>
<organism evidence="1 2">
    <name type="scientific">Eubacterium coprostanoligenes</name>
    <dbReference type="NCBI Taxonomy" id="290054"/>
    <lineage>
        <taxon>Bacteria</taxon>
        <taxon>Bacillati</taxon>
        <taxon>Bacillota</taxon>
        <taxon>Clostridia</taxon>
        <taxon>Eubacteriales</taxon>
        <taxon>Eubacteriaceae</taxon>
        <taxon>Eubacterium</taxon>
    </lineage>
</organism>
<dbReference type="Pfam" id="PF02572">
    <property type="entry name" value="CobA_CobO_BtuR"/>
    <property type="match status" value="1"/>
</dbReference>
<dbReference type="Gene3D" id="3.40.50.300">
    <property type="entry name" value="P-loop containing nucleotide triphosphate hydrolases"/>
    <property type="match status" value="1"/>
</dbReference>
<dbReference type="PANTHER" id="PTHR46638">
    <property type="entry name" value="CORRINOID ADENOSYLTRANSFERASE"/>
    <property type="match status" value="1"/>
</dbReference>